<evidence type="ECO:0000256" key="22">
    <source>
        <dbReference type="PIRNR" id="PIRNR000741"/>
    </source>
</evidence>
<keyword evidence="26" id="KW-1185">Reference proteome</keyword>
<evidence type="ECO:0000256" key="15">
    <source>
        <dbReference type="ARBA" id="ARBA00022842"/>
    </source>
</evidence>
<dbReference type="OrthoDB" id="615426at2759"/>
<dbReference type="SUPFAM" id="SSF51717">
    <property type="entry name" value="Dihydropteroate synthetase-like"/>
    <property type="match status" value="1"/>
</dbReference>
<dbReference type="Gene3D" id="3.20.20.20">
    <property type="entry name" value="Dihydropteroate synthase-like"/>
    <property type="match status" value="1"/>
</dbReference>
<dbReference type="PROSITE" id="PS00792">
    <property type="entry name" value="DHPS_1"/>
    <property type="match status" value="1"/>
</dbReference>
<dbReference type="SUPFAM" id="SSF55083">
    <property type="entry name" value="6-hydroxymethyl-7,8-dihydropterin pyrophosphokinase, HPPK"/>
    <property type="match status" value="1"/>
</dbReference>
<evidence type="ECO:0000256" key="14">
    <source>
        <dbReference type="ARBA" id="ARBA00022840"/>
    </source>
</evidence>
<dbReference type="FunFam" id="3.20.20.20:FF:000014">
    <property type="entry name" value="Folic acid synthesis protein fol1"/>
    <property type="match status" value="1"/>
</dbReference>
<evidence type="ECO:0000256" key="2">
    <source>
        <dbReference type="ARBA" id="ARBA00000198"/>
    </source>
</evidence>
<dbReference type="Pfam" id="PF01288">
    <property type="entry name" value="HPPK"/>
    <property type="match status" value="1"/>
</dbReference>
<dbReference type="InterPro" id="IPR035907">
    <property type="entry name" value="Hppk_sf"/>
</dbReference>
<evidence type="ECO:0000256" key="4">
    <source>
        <dbReference type="ARBA" id="ARBA00001946"/>
    </source>
</evidence>
<evidence type="ECO:0000256" key="6">
    <source>
        <dbReference type="ARBA" id="ARBA00005013"/>
    </source>
</evidence>
<comment type="similarity">
    <text evidence="9 22">In the C-terminal section; belongs to the DHPS family.</text>
</comment>
<evidence type="ECO:0000256" key="10">
    <source>
        <dbReference type="ARBA" id="ARBA00022679"/>
    </source>
</evidence>
<dbReference type="GO" id="GO:0005740">
    <property type="term" value="C:mitochondrial envelope"/>
    <property type="evidence" value="ECO:0007669"/>
    <property type="project" value="TreeGrafter"/>
</dbReference>
<evidence type="ECO:0000256" key="20">
    <source>
        <dbReference type="ARBA" id="ARBA00061548"/>
    </source>
</evidence>
<evidence type="ECO:0000313" key="24">
    <source>
        <dbReference type="CGD" id="CAL0000159602"/>
    </source>
</evidence>
<dbReference type="UniPathway" id="UPA00077">
    <property type="reaction ID" value="UER00155"/>
</dbReference>
<keyword evidence="16 22" id="KW-0289">Folate biosynthesis</keyword>
<dbReference type="NCBIfam" id="TIGR00526">
    <property type="entry name" value="folB_dom"/>
    <property type="match status" value="2"/>
</dbReference>
<dbReference type="GO" id="GO:0004150">
    <property type="term" value="F:dihydroneopterin aldolase activity"/>
    <property type="evidence" value="ECO:0007669"/>
    <property type="project" value="UniProtKB-UniRule"/>
</dbReference>
<dbReference type="CGD" id="CAL0000159602">
    <property type="gene designation" value="Cd36_51690"/>
</dbReference>
<dbReference type="GO" id="GO:0004156">
    <property type="term" value="F:dihydropteroate synthase activity"/>
    <property type="evidence" value="ECO:0007669"/>
    <property type="project" value="UniProtKB-UniRule"/>
</dbReference>
<comment type="function">
    <text evidence="19 22">Catalyzes three sequential steps of tetrahydrofolate biosynthesis.</text>
</comment>
<dbReference type="CDD" id="cd00483">
    <property type="entry name" value="HPPK"/>
    <property type="match status" value="1"/>
</dbReference>
<dbReference type="Proteomes" id="UP000002605">
    <property type="component" value="Chromosome 5"/>
</dbReference>
<dbReference type="PROSITE" id="PS00793">
    <property type="entry name" value="DHPS_2"/>
    <property type="match status" value="1"/>
</dbReference>
<evidence type="ECO:0000256" key="17">
    <source>
        <dbReference type="ARBA" id="ARBA00023239"/>
    </source>
</evidence>
<evidence type="ECO:0000313" key="26">
    <source>
        <dbReference type="Proteomes" id="UP000002605"/>
    </source>
</evidence>
<dbReference type="GO" id="GO:0046654">
    <property type="term" value="P:tetrahydrofolate biosynthetic process"/>
    <property type="evidence" value="ECO:0007669"/>
    <property type="project" value="UniProtKB-UniRule"/>
</dbReference>
<dbReference type="GO" id="GO:0016301">
    <property type="term" value="F:kinase activity"/>
    <property type="evidence" value="ECO:0007669"/>
    <property type="project" value="UniProtKB-UniRule"/>
</dbReference>
<dbReference type="InterPro" id="IPR006390">
    <property type="entry name" value="DHP_synth_dom"/>
</dbReference>
<dbReference type="NCBIfam" id="TIGR01498">
    <property type="entry name" value="folK"/>
    <property type="match status" value="1"/>
</dbReference>
<keyword evidence="15 22" id="KW-0460">Magnesium</keyword>
<evidence type="ECO:0000256" key="16">
    <source>
        <dbReference type="ARBA" id="ARBA00022909"/>
    </source>
</evidence>
<proteinExistence type="inferred from homology"/>
<keyword evidence="17 22" id="KW-0456">Lyase</keyword>
<dbReference type="InterPro" id="IPR000489">
    <property type="entry name" value="Pterin-binding_dom"/>
</dbReference>
<dbReference type="Gene3D" id="3.30.1130.10">
    <property type="match status" value="2"/>
</dbReference>
<evidence type="ECO:0000259" key="23">
    <source>
        <dbReference type="PROSITE" id="PS50972"/>
    </source>
</evidence>
<dbReference type="PANTHER" id="PTHR20941:SF1">
    <property type="entry name" value="FOLIC ACID SYNTHESIS PROTEIN FOL1"/>
    <property type="match status" value="1"/>
</dbReference>
<comment type="catalytic activity">
    <reaction evidence="1">
        <text>(7,8-dihydropterin-6-yl)methyl diphosphate + 4-aminobenzoate = 7,8-dihydropteroate + diphosphate</text>
        <dbReference type="Rhea" id="RHEA:19949"/>
        <dbReference type="ChEBI" id="CHEBI:17836"/>
        <dbReference type="ChEBI" id="CHEBI:17839"/>
        <dbReference type="ChEBI" id="CHEBI:33019"/>
        <dbReference type="ChEBI" id="CHEBI:72950"/>
        <dbReference type="EC" id="2.5.1.15"/>
    </reaction>
</comment>
<dbReference type="CDD" id="cd00739">
    <property type="entry name" value="DHPS"/>
    <property type="match status" value="1"/>
</dbReference>
<evidence type="ECO:0000256" key="5">
    <source>
        <dbReference type="ARBA" id="ARBA00004763"/>
    </source>
</evidence>
<keyword evidence="14 22" id="KW-0067">ATP-binding</keyword>
<dbReference type="AlphaFoldDB" id="B9WHB0"/>
<comment type="similarity">
    <text evidence="8 22">In the N-terminal section; belongs to the DHNA family.</text>
</comment>
<dbReference type="EMBL" id="FM992692">
    <property type="protein sequence ID" value="CAX41552.1"/>
    <property type="molecule type" value="Genomic_DNA"/>
</dbReference>
<dbReference type="FunFam" id="3.30.1130.10:FF:000010">
    <property type="entry name" value="Folic acid synthesis protein fol1"/>
    <property type="match status" value="1"/>
</dbReference>
<comment type="cofactor">
    <cofactor evidence="4 22">
        <name>Mg(2+)</name>
        <dbReference type="ChEBI" id="CHEBI:18420"/>
    </cofactor>
</comment>
<comment type="pathway">
    <text evidence="6">Cofactor biosynthesis; tetrahydrofolate biosynthesis; 2-amino-4-hydroxy-6-hydroxymethyl-7,8-dihydropteridine diphosphate from 7,8-dihydroneopterin triphosphate: step 3/4.</text>
</comment>
<evidence type="ECO:0000256" key="1">
    <source>
        <dbReference type="ARBA" id="ARBA00000012"/>
    </source>
</evidence>
<evidence type="ECO:0000313" key="25">
    <source>
        <dbReference type="EMBL" id="CAX41552.1"/>
    </source>
</evidence>
<evidence type="ECO:0000256" key="21">
    <source>
        <dbReference type="ARBA" id="ARBA00067568"/>
    </source>
</evidence>
<dbReference type="Pfam" id="PF00809">
    <property type="entry name" value="Pterin_bind"/>
    <property type="match status" value="2"/>
</dbReference>
<dbReference type="RefSeq" id="XP_002420473.1">
    <property type="nucleotide sequence ID" value="XM_002420428.1"/>
</dbReference>
<name>B9WHB0_CANDC</name>
<dbReference type="InterPro" id="IPR016261">
    <property type="entry name" value="Folic_acid_synth"/>
</dbReference>
<organism evidence="25 26">
    <name type="scientific">Candida dubliniensis (strain CD36 / ATCC MYA-646 / CBS 7987 / NCPF 3949 / NRRL Y-17841)</name>
    <name type="common">Yeast</name>
    <dbReference type="NCBI Taxonomy" id="573826"/>
    <lineage>
        <taxon>Eukaryota</taxon>
        <taxon>Fungi</taxon>
        <taxon>Dikarya</taxon>
        <taxon>Ascomycota</taxon>
        <taxon>Saccharomycotina</taxon>
        <taxon>Pichiomycetes</taxon>
        <taxon>Debaryomycetaceae</taxon>
        <taxon>Candida/Lodderomyces clade</taxon>
        <taxon>Candida</taxon>
    </lineage>
</organism>
<dbReference type="InterPro" id="IPR006157">
    <property type="entry name" value="FolB_dom"/>
</dbReference>
<evidence type="ECO:0000256" key="13">
    <source>
        <dbReference type="ARBA" id="ARBA00022777"/>
    </source>
</evidence>
<keyword evidence="10 22" id="KW-0808">Transferase</keyword>
<evidence type="ECO:0000256" key="8">
    <source>
        <dbReference type="ARBA" id="ARBA00009640"/>
    </source>
</evidence>
<dbReference type="HOGENOM" id="CLU_008023_2_0_1"/>
<dbReference type="InterPro" id="IPR043133">
    <property type="entry name" value="GTP-CH-I_C/QueF"/>
</dbReference>
<dbReference type="PROSITE" id="PS50972">
    <property type="entry name" value="PTERIN_BINDING"/>
    <property type="match status" value="1"/>
</dbReference>
<accession>B9WHB0</accession>
<dbReference type="PIRSF" id="PIRSF000741">
    <property type="entry name" value="Folic_acid_synth"/>
    <property type="match status" value="1"/>
</dbReference>
<comment type="catalytic activity">
    <reaction evidence="3">
        <text>7,8-dihydroneopterin = 6-hydroxymethyl-7,8-dihydropterin + glycolaldehyde</text>
        <dbReference type="Rhea" id="RHEA:10540"/>
        <dbReference type="ChEBI" id="CHEBI:17001"/>
        <dbReference type="ChEBI" id="CHEBI:17071"/>
        <dbReference type="ChEBI" id="CHEBI:44841"/>
        <dbReference type="EC" id="4.1.2.25"/>
    </reaction>
</comment>
<comment type="pathway">
    <text evidence="5">Cofactor biosynthesis; tetrahydrofolate biosynthesis; 7,8-dihydrofolate from 2-amino-4-hydroxy-6-hydroxymethyl-7,8-dihydropteridine diphosphate and 4-aminobenzoate: step 1/2.</text>
</comment>
<gene>
    <name evidence="24" type="ordered locus">Cd36_51690</name>
    <name evidence="25" type="ORF">CD36_51690</name>
</gene>
<evidence type="ECO:0000256" key="9">
    <source>
        <dbReference type="ARBA" id="ARBA00009951"/>
    </source>
</evidence>
<dbReference type="KEGG" id="cdu:CD36_51690"/>
<evidence type="ECO:0000256" key="19">
    <source>
        <dbReference type="ARBA" id="ARBA00058009"/>
    </source>
</evidence>
<dbReference type="eggNOG" id="KOG2544">
    <property type="taxonomic scope" value="Eukaryota"/>
</dbReference>
<keyword evidence="12 22" id="KW-0547">Nucleotide-binding</keyword>
<comment type="catalytic activity">
    <reaction evidence="2">
        <text>6-hydroxymethyl-7,8-dihydropterin + ATP = (7,8-dihydropterin-6-yl)methyl diphosphate + AMP + H(+)</text>
        <dbReference type="Rhea" id="RHEA:11412"/>
        <dbReference type="ChEBI" id="CHEBI:15378"/>
        <dbReference type="ChEBI" id="CHEBI:30616"/>
        <dbReference type="ChEBI" id="CHEBI:44841"/>
        <dbReference type="ChEBI" id="CHEBI:72950"/>
        <dbReference type="ChEBI" id="CHEBI:456215"/>
        <dbReference type="EC" id="2.7.6.3"/>
    </reaction>
</comment>
<keyword evidence="13 22" id="KW-0418">Kinase</keyword>
<dbReference type="SUPFAM" id="SSF55620">
    <property type="entry name" value="Tetrahydrobiopterin biosynthesis enzymes-like"/>
    <property type="match status" value="2"/>
</dbReference>
<dbReference type="SMART" id="SM00905">
    <property type="entry name" value="FolB"/>
    <property type="match status" value="2"/>
</dbReference>
<dbReference type="InterPro" id="IPR045031">
    <property type="entry name" value="DHP_synth-like"/>
</dbReference>
<dbReference type="InterPro" id="IPR000550">
    <property type="entry name" value="Hppk"/>
</dbReference>
<dbReference type="GO" id="GO:0046872">
    <property type="term" value="F:metal ion binding"/>
    <property type="evidence" value="ECO:0007669"/>
    <property type="project" value="UniProtKB-UniRule"/>
</dbReference>
<evidence type="ECO:0000256" key="3">
    <source>
        <dbReference type="ARBA" id="ARBA00001353"/>
    </source>
</evidence>
<protein>
    <recommendedName>
        <fullName evidence="21 22">Folic acid synthesis protein fol1</fullName>
    </recommendedName>
</protein>
<evidence type="ECO:0000256" key="12">
    <source>
        <dbReference type="ARBA" id="ARBA00022741"/>
    </source>
</evidence>
<comment type="pathway">
    <text evidence="7">Cofactor biosynthesis; tetrahydrofolate biosynthesis; 2-amino-4-hydroxy-6-hydroxymethyl-7,8-dihydropteridine diphosphate from 7,8-dihydroneopterin triphosphate: step 4/4.</text>
</comment>
<reference evidence="25 26" key="1">
    <citation type="journal article" date="2009" name="Genome Res.">
        <title>Comparative genomics of the fungal pathogens Candida dubliniensis and Candida albicans.</title>
        <authorList>
            <person name="Jackson A.P."/>
            <person name="Gamble J.A."/>
            <person name="Yeomans T."/>
            <person name="Moran G.P."/>
            <person name="Saunders D."/>
            <person name="Harris D."/>
            <person name="Aslett M."/>
            <person name="Barrell J.F."/>
            <person name="Butler G."/>
            <person name="Citiulo F."/>
            <person name="Coleman D.C."/>
            <person name="de Groot P.W.J."/>
            <person name="Goodwin T.J."/>
            <person name="Quail M.A."/>
            <person name="McQuillan J."/>
            <person name="Munro C.A."/>
            <person name="Pain A."/>
            <person name="Poulter R.T."/>
            <person name="Rajandream M.A."/>
            <person name="Renauld H."/>
            <person name="Spiering M.J."/>
            <person name="Tivey A."/>
            <person name="Gow N.A.R."/>
            <person name="Barrell B."/>
            <person name="Sullivan D.J."/>
            <person name="Berriman M."/>
        </authorList>
    </citation>
    <scope>NUCLEOTIDE SEQUENCE [LARGE SCALE GENOMIC DNA]</scope>
    <source>
        <strain evidence="26">CD36 / ATCC MYA-646 / CBS 7987 / NCPF 3949 / NRRL Y-17841</strain>
    </source>
</reference>
<evidence type="ECO:0000256" key="18">
    <source>
        <dbReference type="ARBA" id="ARBA00023268"/>
    </source>
</evidence>
<dbReference type="GO" id="GO:0003848">
    <property type="term" value="F:2-amino-4-hydroxy-6-hydroxymethyldihydropteridine diphosphokinase activity"/>
    <property type="evidence" value="ECO:0007669"/>
    <property type="project" value="UniProtKB-UniRule"/>
</dbReference>
<keyword evidence="11 22" id="KW-0479">Metal-binding</keyword>
<evidence type="ECO:0000256" key="7">
    <source>
        <dbReference type="ARBA" id="ARBA00005051"/>
    </source>
</evidence>
<dbReference type="Pfam" id="PF02152">
    <property type="entry name" value="FolB"/>
    <property type="match status" value="2"/>
</dbReference>
<dbReference type="Gene3D" id="3.30.70.560">
    <property type="entry name" value="7,8-Dihydro-6-hydroxymethylpterin-pyrophosphokinase HPPK"/>
    <property type="match status" value="1"/>
</dbReference>
<evidence type="ECO:0000256" key="11">
    <source>
        <dbReference type="ARBA" id="ARBA00022723"/>
    </source>
</evidence>
<dbReference type="PROSITE" id="PS00794">
    <property type="entry name" value="HPPK"/>
    <property type="match status" value="1"/>
</dbReference>
<dbReference type="NCBIfam" id="TIGR01496">
    <property type="entry name" value="DHPS"/>
    <property type="match status" value="1"/>
</dbReference>
<dbReference type="InterPro" id="IPR011005">
    <property type="entry name" value="Dihydropteroate_synth-like_sf"/>
</dbReference>
<keyword evidence="18" id="KW-0511">Multifunctional enzyme</keyword>
<dbReference type="GO" id="GO:0046656">
    <property type="term" value="P:folic acid biosynthetic process"/>
    <property type="evidence" value="ECO:0007669"/>
    <property type="project" value="UniProtKB-UniRule"/>
</dbReference>
<dbReference type="GeneID" id="8048159"/>
<dbReference type="PANTHER" id="PTHR20941">
    <property type="entry name" value="FOLATE SYNTHESIS PROTEINS"/>
    <property type="match status" value="1"/>
</dbReference>
<dbReference type="VEuPathDB" id="FungiDB:CD36_51690"/>
<comment type="similarity">
    <text evidence="20 22">In the central section; belongs to the HPPK family.</text>
</comment>
<feature type="domain" description="Pterin-binding" evidence="23">
    <location>
        <begin position="471"/>
        <end position="791"/>
    </location>
</feature>
<dbReference type="GO" id="GO:0005524">
    <property type="term" value="F:ATP binding"/>
    <property type="evidence" value="ECO:0007669"/>
    <property type="project" value="UniProtKB-UniRule"/>
</dbReference>
<sequence>MLKNDTVFTKEISCTAITGKDAWNRPTPQPITISLSFNTDFHKASELDNLKYSINYAVITRNVTEFMKSNEHLNFKSLGNIAQAISDIGLDQSRGGGSIVDVTIKSSKSEIRAESVEYKINRNILDQPIPLDIFQVNKLRLLTIIGVFTFERLQKQIVDVDLQFKIEPNSNLYFHQIIADIVSYVESSNFKTVEALVSKIGQLTFQKYREGIAEVVATVTKPNAFSHVEGVGVSSTMVKGNFQNMEPIKFDNMIAQTNNSTFNLPVENEKTDDYTGYHTAFIAFGSNTGNQVENINNSFELLKEYGITIETTSSLYISKPMYYLDQPDFFNGVIKVNFQNISPFQLLKILKEIEYKHLEREKEFDNGPRSIDLDIILYDDLQLNTENLIIPHKSMLERTFVLQPLCEVLPPDYIHPISAESLHSHLQQLINDKPQESVQESSDLLQFIPVSRLPVKDNILKFDQINHKSPTLIMGILNMTPDSFSDGGKYLGKESDNIVKQAEKLVSEGATIIDIGGVSTRPGSVEPSEEEELQRVIPLIKAIRHQSSNSDLSKVLISVDTYRSNVAEQSLLAGADIINDISMGKYDEKIFDVVAKYGCPYIMNHTRGSPKTMSKLTNYESNTNDDIIEYIIDPKLGHQELELSPEIKNLLNGISRELSLQMFKAMAKGVKKWQIILDPGIGFAKNLNQNLAVIRNASFFKKYSIQINERVDDDDDDDDDDDVTIEHKYLSFNGACVLVGASRKKFLGELTGNEVPSERVFATGATISACIEQNTDIVRVHDVKEMKDVVCISDAIYKNV</sequence>